<keyword evidence="3" id="KW-1185">Reference proteome</keyword>
<organism evidence="2 3">
    <name type="scientific">Falsiroseomonas frigidaquae</name>
    <dbReference type="NCBI Taxonomy" id="487318"/>
    <lineage>
        <taxon>Bacteria</taxon>
        <taxon>Pseudomonadati</taxon>
        <taxon>Pseudomonadota</taxon>
        <taxon>Alphaproteobacteria</taxon>
        <taxon>Acetobacterales</taxon>
        <taxon>Roseomonadaceae</taxon>
        <taxon>Falsiroseomonas</taxon>
    </lineage>
</organism>
<evidence type="ECO:0000256" key="1">
    <source>
        <dbReference type="SAM" id="MobiDB-lite"/>
    </source>
</evidence>
<comment type="caution">
    <text evidence="2">The sequence shown here is derived from an EMBL/GenBank/DDBJ whole genome shotgun (WGS) entry which is preliminary data.</text>
</comment>
<sequence>MTKPDKPTPGALPERQPMPEGSSGTGIPAGTARKGTDNRPDIGDEVSGKRLIDQVEGKKTEDLAPEAKGGAGAGRRWAGDS</sequence>
<accession>A0ABX1EZ93</accession>
<gene>
    <name evidence="2" type="ORF">HB662_11530</name>
</gene>
<reference evidence="2 3" key="1">
    <citation type="submission" date="2020-03" db="EMBL/GenBank/DDBJ databases">
        <title>Roseomonas selenitidurans sp. nov. isolated from soil.</title>
        <authorList>
            <person name="Liu H."/>
        </authorList>
    </citation>
    <scope>NUCLEOTIDE SEQUENCE [LARGE SCALE GENOMIC DNA]</scope>
    <source>
        <strain evidence="2 3">JCM 15073</strain>
    </source>
</reference>
<evidence type="ECO:0000313" key="2">
    <source>
        <dbReference type="EMBL" id="NKE45408.1"/>
    </source>
</evidence>
<evidence type="ECO:0000313" key="3">
    <source>
        <dbReference type="Proteomes" id="UP000765160"/>
    </source>
</evidence>
<dbReference type="Proteomes" id="UP000765160">
    <property type="component" value="Unassembled WGS sequence"/>
</dbReference>
<proteinExistence type="predicted"/>
<feature type="compositionally biased region" description="Basic and acidic residues" evidence="1">
    <location>
        <begin position="34"/>
        <end position="62"/>
    </location>
</feature>
<dbReference type="RefSeq" id="WP_168049852.1">
    <property type="nucleotide sequence ID" value="NZ_JAATJR010000003.1"/>
</dbReference>
<dbReference type="EMBL" id="JAAVTX010000003">
    <property type="protein sequence ID" value="NKE45408.1"/>
    <property type="molecule type" value="Genomic_DNA"/>
</dbReference>
<feature type="region of interest" description="Disordered" evidence="1">
    <location>
        <begin position="1"/>
        <end position="81"/>
    </location>
</feature>
<name>A0ABX1EZ93_9PROT</name>
<protein>
    <submittedName>
        <fullName evidence="2">Uncharacterized protein</fullName>
    </submittedName>
</protein>